<feature type="transmembrane region" description="Helical" evidence="7">
    <location>
        <begin position="294"/>
        <end position="317"/>
    </location>
</feature>
<keyword evidence="9" id="KW-1185">Reference proteome</keyword>
<evidence type="ECO:0000256" key="7">
    <source>
        <dbReference type="SAM" id="Phobius"/>
    </source>
</evidence>
<evidence type="ECO:0000313" key="8">
    <source>
        <dbReference type="EMBL" id="MBQ0960262.1"/>
    </source>
</evidence>
<name>A0A940YNR7_9BURK</name>
<gene>
    <name evidence="8" type="ORF">KAK06_15005</name>
</gene>
<keyword evidence="6 7" id="KW-0472">Membrane</keyword>
<evidence type="ECO:0000256" key="1">
    <source>
        <dbReference type="ARBA" id="ARBA00004141"/>
    </source>
</evidence>
<dbReference type="InterPro" id="IPR004776">
    <property type="entry name" value="Mem_transp_PIN-like"/>
</dbReference>
<feature type="transmembrane region" description="Helical" evidence="7">
    <location>
        <begin position="263"/>
        <end position="282"/>
    </location>
</feature>
<evidence type="ECO:0000256" key="2">
    <source>
        <dbReference type="ARBA" id="ARBA00022448"/>
    </source>
</evidence>
<feature type="transmembrane region" description="Helical" evidence="7">
    <location>
        <begin position="37"/>
        <end position="55"/>
    </location>
</feature>
<dbReference type="PANTHER" id="PTHR36838:SF3">
    <property type="entry name" value="TRANSPORTER AUXIN EFFLUX CARRIER EC FAMILY"/>
    <property type="match status" value="1"/>
</dbReference>
<dbReference type="EMBL" id="JAGQDE010000013">
    <property type="protein sequence ID" value="MBQ0960262.1"/>
    <property type="molecule type" value="Genomic_DNA"/>
</dbReference>
<accession>A0A940YNR7</accession>
<feature type="transmembrane region" description="Helical" evidence="7">
    <location>
        <begin position="67"/>
        <end position="87"/>
    </location>
</feature>
<evidence type="ECO:0000256" key="5">
    <source>
        <dbReference type="ARBA" id="ARBA00022989"/>
    </source>
</evidence>
<comment type="subcellular location">
    <subcellularLocation>
        <location evidence="1">Membrane</location>
        <topology evidence="1">Multi-pass membrane protein</topology>
    </subcellularLocation>
</comment>
<dbReference type="Pfam" id="PF03547">
    <property type="entry name" value="Mem_trans"/>
    <property type="match status" value="1"/>
</dbReference>
<feature type="transmembrane region" description="Helical" evidence="7">
    <location>
        <begin position="129"/>
        <end position="150"/>
    </location>
</feature>
<feature type="transmembrane region" description="Helical" evidence="7">
    <location>
        <begin position="232"/>
        <end position="257"/>
    </location>
</feature>
<evidence type="ECO:0000256" key="3">
    <source>
        <dbReference type="ARBA" id="ARBA00022475"/>
    </source>
</evidence>
<dbReference type="Proteomes" id="UP000678374">
    <property type="component" value="Unassembled WGS sequence"/>
</dbReference>
<evidence type="ECO:0000313" key="9">
    <source>
        <dbReference type="Proteomes" id="UP000678374"/>
    </source>
</evidence>
<keyword evidence="5 7" id="KW-1133">Transmembrane helix</keyword>
<evidence type="ECO:0000256" key="4">
    <source>
        <dbReference type="ARBA" id="ARBA00022692"/>
    </source>
</evidence>
<dbReference type="GO" id="GO:0055085">
    <property type="term" value="P:transmembrane transport"/>
    <property type="evidence" value="ECO:0007669"/>
    <property type="project" value="InterPro"/>
</dbReference>
<keyword evidence="4 7" id="KW-0812">Transmembrane</keyword>
<sequence length="322" mass="32824">MNGVVQVLGVTTPFFALVGLGWLGWRRGWLPMAAIPGMNTFVLWVALPCMLFRFGASTPIERLLDPAVALTWGLAAAVIVGLTIATTRRGAVGWNDASFGALVAAFPNSGFVGVPVLVALLGAQAAGPVIVTVAVDMVITTSVCIALSRIGAGHAGEAVGRMFKGMLTNPLPWAIVLGVLASATGFQLPAPAARLLGLLADAASPVALFTLGGVLARSAGAGEAPHGAVDEGWIVAIKLALHPLAVWLASLGVAALGFPMDPFTLGVVVLAATLPSASNVTMLAERYEADAGRIAWIVLLSTALAVISVPLLAAGWVPRVAH</sequence>
<dbReference type="AlphaFoldDB" id="A0A940YNR7"/>
<feature type="transmembrane region" description="Helical" evidence="7">
    <location>
        <begin position="6"/>
        <end position="25"/>
    </location>
</feature>
<organism evidence="8 9">
    <name type="scientific">Ideonella aquatica</name>
    <dbReference type="NCBI Taxonomy" id="2824119"/>
    <lineage>
        <taxon>Bacteria</taxon>
        <taxon>Pseudomonadati</taxon>
        <taxon>Pseudomonadota</taxon>
        <taxon>Betaproteobacteria</taxon>
        <taxon>Burkholderiales</taxon>
        <taxon>Sphaerotilaceae</taxon>
        <taxon>Ideonella</taxon>
    </lineage>
</organism>
<comment type="caution">
    <text evidence="8">The sequence shown here is derived from an EMBL/GenBank/DDBJ whole genome shotgun (WGS) entry which is preliminary data.</text>
</comment>
<reference evidence="8" key="1">
    <citation type="submission" date="2021-04" db="EMBL/GenBank/DDBJ databases">
        <title>The genome sequence of Ideonella sp. 4Y11.</title>
        <authorList>
            <person name="Liu Y."/>
        </authorList>
    </citation>
    <scope>NUCLEOTIDE SEQUENCE</scope>
    <source>
        <strain evidence="8">4Y11</strain>
    </source>
</reference>
<feature type="transmembrane region" description="Helical" evidence="7">
    <location>
        <begin position="171"/>
        <end position="190"/>
    </location>
</feature>
<keyword evidence="3" id="KW-1003">Cell membrane</keyword>
<dbReference type="PANTHER" id="PTHR36838">
    <property type="entry name" value="AUXIN EFFLUX CARRIER FAMILY PROTEIN"/>
    <property type="match status" value="1"/>
</dbReference>
<protein>
    <submittedName>
        <fullName evidence="8">AEC family transporter</fullName>
    </submittedName>
</protein>
<dbReference type="GO" id="GO:0016020">
    <property type="term" value="C:membrane"/>
    <property type="evidence" value="ECO:0007669"/>
    <property type="project" value="UniProtKB-SubCell"/>
</dbReference>
<proteinExistence type="predicted"/>
<feature type="transmembrane region" description="Helical" evidence="7">
    <location>
        <begin position="202"/>
        <end position="220"/>
    </location>
</feature>
<dbReference type="RefSeq" id="WP_210802938.1">
    <property type="nucleotide sequence ID" value="NZ_JAGQDE010000013.1"/>
</dbReference>
<keyword evidence="2" id="KW-0813">Transport</keyword>
<evidence type="ECO:0000256" key="6">
    <source>
        <dbReference type="ARBA" id="ARBA00023136"/>
    </source>
</evidence>
<feature type="transmembrane region" description="Helical" evidence="7">
    <location>
        <begin position="99"/>
        <end position="123"/>
    </location>
</feature>